<dbReference type="AlphaFoldDB" id="A0A662ZGB2"/>
<evidence type="ECO:0000313" key="3">
    <source>
        <dbReference type="Proteomes" id="UP000243745"/>
    </source>
</evidence>
<dbReference type="OrthoDB" id="9815328at2"/>
<evidence type="ECO:0008006" key="4">
    <source>
        <dbReference type="Google" id="ProtNLM"/>
    </source>
</evidence>
<dbReference type="Proteomes" id="UP000243745">
    <property type="component" value="Unassembled WGS sequence"/>
</dbReference>
<keyword evidence="3" id="KW-1185">Reference proteome</keyword>
<dbReference type="PROSITE" id="PS51257">
    <property type="entry name" value="PROKAR_LIPOPROTEIN"/>
    <property type="match status" value="1"/>
</dbReference>
<feature type="chain" id="PRO_5024927253" description="Lipoprotein" evidence="1">
    <location>
        <begin position="20"/>
        <end position="140"/>
    </location>
</feature>
<organism evidence="2 3">
    <name type="scientific">Ruminobacter amylophilus</name>
    <dbReference type="NCBI Taxonomy" id="867"/>
    <lineage>
        <taxon>Bacteria</taxon>
        <taxon>Pseudomonadati</taxon>
        <taxon>Pseudomonadota</taxon>
        <taxon>Gammaproteobacteria</taxon>
        <taxon>Aeromonadales</taxon>
        <taxon>Succinivibrionaceae</taxon>
        <taxon>Ruminobacter</taxon>
    </lineage>
</organism>
<gene>
    <name evidence="2" type="ORF">SAMN02910344_00907</name>
</gene>
<accession>A0A662ZGB2</accession>
<proteinExistence type="predicted"/>
<sequence>MKFSKSTVMALAFSAMLTAACTTAPVLTPSEVIPASYGLTNSEIKDEIIAAAVDRDWTVINSNDHEVEISYSKPGKIDVTSVVEYTANSFEIKLKHSSGPDAYKDGKIHRNYNRWVNNLKNDIDSRLNHRQAVKHAQKKK</sequence>
<feature type="signal peptide" evidence="1">
    <location>
        <begin position="1"/>
        <end position="19"/>
    </location>
</feature>
<name>A0A662ZGB2_9GAMM</name>
<keyword evidence="1" id="KW-0732">Signal</keyword>
<evidence type="ECO:0000313" key="2">
    <source>
        <dbReference type="EMBL" id="SFP26377.1"/>
    </source>
</evidence>
<dbReference type="EMBL" id="FOXF01000011">
    <property type="protein sequence ID" value="SFP26377.1"/>
    <property type="molecule type" value="Genomic_DNA"/>
</dbReference>
<reference evidence="2 3" key="1">
    <citation type="submission" date="2016-10" db="EMBL/GenBank/DDBJ databases">
        <authorList>
            <person name="Varghese N."/>
            <person name="Submissions S."/>
        </authorList>
    </citation>
    <scope>NUCLEOTIDE SEQUENCE [LARGE SCALE GENOMIC DNA]</scope>
    <source>
        <strain evidence="2 3">DSM 1361</strain>
    </source>
</reference>
<evidence type="ECO:0000256" key="1">
    <source>
        <dbReference type="SAM" id="SignalP"/>
    </source>
</evidence>
<protein>
    <recommendedName>
        <fullName evidence="4">Lipoprotein</fullName>
    </recommendedName>
</protein>
<dbReference type="RefSeq" id="WP_093141331.1">
    <property type="nucleotide sequence ID" value="NZ_FOXF01000011.1"/>
</dbReference>